<dbReference type="AlphaFoldDB" id="A0A6V8KLW6"/>
<evidence type="ECO:0000256" key="7">
    <source>
        <dbReference type="ARBA" id="ARBA00023136"/>
    </source>
</evidence>
<keyword evidence="7 9" id="KW-0472">Membrane</keyword>
<dbReference type="PANTHER" id="PTHR11795">
    <property type="entry name" value="BRANCHED-CHAIN AMINO ACID TRANSPORT SYSTEM PERMEASE PROTEIN LIVH"/>
    <property type="match status" value="1"/>
</dbReference>
<reference evidence="10 11" key="2">
    <citation type="submission" date="2020-03" db="EMBL/GenBank/DDBJ databases">
        <authorList>
            <person name="Ichikawa N."/>
            <person name="Kimura A."/>
            <person name="Kitahashi Y."/>
            <person name="Uohara A."/>
        </authorList>
    </citation>
    <scope>NUCLEOTIDE SEQUENCE [LARGE SCALE GENOMIC DNA]</scope>
    <source>
        <strain evidence="10 11">NBRC 108639</strain>
    </source>
</reference>
<feature type="transmembrane region" description="Helical" evidence="9">
    <location>
        <begin position="133"/>
        <end position="156"/>
    </location>
</feature>
<accession>A0A6V8KLW6</accession>
<feature type="transmembrane region" description="Helical" evidence="9">
    <location>
        <begin position="41"/>
        <end position="59"/>
    </location>
</feature>
<evidence type="ECO:0000313" key="10">
    <source>
        <dbReference type="EMBL" id="GFJ83421.1"/>
    </source>
</evidence>
<dbReference type="Pfam" id="PF02653">
    <property type="entry name" value="BPD_transp_2"/>
    <property type="match status" value="1"/>
</dbReference>
<dbReference type="GO" id="GO:0006865">
    <property type="term" value="P:amino acid transport"/>
    <property type="evidence" value="ECO:0007669"/>
    <property type="project" value="UniProtKB-KW"/>
</dbReference>
<feature type="transmembrane region" description="Helical" evidence="9">
    <location>
        <begin position="65"/>
        <end position="83"/>
    </location>
</feature>
<dbReference type="RefSeq" id="WP_173065870.1">
    <property type="nucleotide sequence ID" value="NZ_BAABGO010000044.1"/>
</dbReference>
<dbReference type="CDD" id="cd06582">
    <property type="entry name" value="TM_PBP1_LivH_like"/>
    <property type="match status" value="1"/>
</dbReference>
<evidence type="ECO:0000256" key="9">
    <source>
        <dbReference type="SAM" id="Phobius"/>
    </source>
</evidence>
<evidence type="ECO:0000256" key="1">
    <source>
        <dbReference type="ARBA" id="ARBA00004651"/>
    </source>
</evidence>
<evidence type="ECO:0000256" key="4">
    <source>
        <dbReference type="ARBA" id="ARBA00022692"/>
    </source>
</evidence>
<dbReference type="EMBL" id="BLPF01000003">
    <property type="protein sequence ID" value="GFJ83421.1"/>
    <property type="molecule type" value="Genomic_DNA"/>
</dbReference>
<dbReference type="InterPro" id="IPR052157">
    <property type="entry name" value="BCAA_transport_permease"/>
</dbReference>
<keyword evidence="6 9" id="KW-1133">Transmembrane helix</keyword>
<gene>
    <name evidence="10" type="ORF">Phou_076010</name>
</gene>
<organism evidence="10 11">
    <name type="scientific">Phytohabitans houttuyneae</name>
    <dbReference type="NCBI Taxonomy" id="1076126"/>
    <lineage>
        <taxon>Bacteria</taxon>
        <taxon>Bacillati</taxon>
        <taxon>Actinomycetota</taxon>
        <taxon>Actinomycetes</taxon>
        <taxon>Micromonosporales</taxon>
        <taxon>Micromonosporaceae</taxon>
    </lineage>
</organism>
<keyword evidence="11" id="KW-1185">Reference proteome</keyword>
<feature type="transmembrane region" description="Helical" evidence="9">
    <location>
        <begin position="6"/>
        <end position="29"/>
    </location>
</feature>
<protein>
    <submittedName>
        <fullName evidence="10">Branched-chain amino acid ABC transporter permease</fullName>
    </submittedName>
</protein>
<comment type="caution">
    <text evidence="10">The sequence shown here is derived from an EMBL/GenBank/DDBJ whole genome shotgun (WGS) entry which is preliminary data.</text>
</comment>
<dbReference type="InterPro" id="IPR001851">
    <property type="entry name" value="ABC_transp_permease"/>
</dbReference>
<evidence type="ECO:0000256" key="5">
    <source>
        <dbReference type="ARBA" id="ARBA00022970"/>
    </source>
</evidence>
<dbReference type="GO" id="GO:0005886">
    <property type="term" value="C:plasma membrane"/>
    <property type="evidence" value="ECO:0007669"/>
    <property type="project" value="UniProtKB-SubCell"/>
</dbReference>
<proteinExistence type="inferred from homology"/>
<dbReference type="PANTHER" id="PTHR11795:SF450">
    <property type="entry name" value="ABC TRANSPORTER PERMEASE PROTEIN"/>
    <property type="match status" value="1"/>
</dbReference>
<evidence type="ECO:0000256" key="2">
    <source>
        <dbReference type="ARBA" id="ARBA00022448"/>
    </source>
</evidence>
<keyword evidence="2" id="KW-0813">Transport</keyword>
<feature type="transmembrane region" description="Helical" evidence="9">
    <location>
        <begin position="257"/>
        <end position="276"/>
    </location>
</feature>
<feature type="transmembrane region" description="Helical" evidence="9">
    <location>
        <begin position="185"/>
        <end position="206"/>
    </location>
</feature>
<reference evidence="10 11" key="1">
    <citation type="submission" date="2020-03" db="EMBL/GenBank/DDBJ databases">
        <title>Whole genome shotgun sequence of Phytohabitans houttuyneae NBRC 108639.</title>
        <authorList>
            <person name="Komaki H."/>
            <person name="Tamura T."/>
        </authorList>
    </citation>
    <scope>NUCLEOTIDE SEQUENCE [LARGE SCALE GENOMIC DNA]</scope>
    <source>
        <strain evidence="10 11">NBRC 108639</strain>
    </source>
</reference>
<dbReference type="GO" id="GO:0022857">
    <property type="term" value="F:transmembrane transporter activity"/>
    <property type="evidence" value="ECO:0007669"/>
    <property type="project" value="InterPro"/>
</dbReference>
<keyword evidence="3" id="KW-1003">Cell membrane</keyword>
<evidence type="ECO:0000256" key="8">
    <source>
        <dbReference type="ARBA" id="ARBA00037998"/>
    </source>
</evidence>
<name>A0A6V8KLW6_9ACTN</name>
<evidence type="ECO:0000313" key="11">
    <source>
        <dbReference type="Proteomes" id="UP000482800"/>
    </source>
</evidence>
<feature type="transmembrane region" description="Helical" evidence="9">
    <location>
        <begin position="218"/>
        <end position="245"/>
    </location>
</feature>
<comment type="subcellular location">
    <subcellularLocation>
        <location evidence="1">Cell membrane</location>
        <topology evidence="1">Multi-pass membrane protein</topology>
    </subcellularLocation>
</comment>
<evidence type="ECO:0000256" key="6">
    <source>
        <dbReference type="ARBA" id="ARBA00022989"/>
    </source>
</evidence>
<feature type="transmembrane region" description="Helical" evidence="9">
    <location>
        <begin position="92"/>
        <end position="113"/>
    </location>
</feature>
<keyword evidence="4 9" id="KW-0812">Transmembrane</keyword>
<keyword evidence="5" id="KW-0029">Amino-acid transport</keyword>
<dbReference type="Proteomes" id="UP000482800">
    <property type="component" value="Unassembled WGS sequence"/>
</dbReference>
<sequence length="288" mass="28707">MSQLLEYLLTGAGIGAGFALVGSGLVVIYRVTRVVNFAQGAFAVIAAMLTSTLLASGLPHGAAELVAVAAAAAVGLVVGVIAIGKPGTSPRAALIVTLGLGVFAYAVEVLIWGDQPRSFPGLAGSTHVAGARVPTHYLLVIGVTLPVFALLAAFFARTDLGKALSACASNRYAARVVGIDVTRMGLLSFGLGGALGGLAGVLVTPVQQVTFDSDVTLIVNGFAAAVLGGLTRPAVTLAGGLLLGVAQTVIAGYGGGAYQLELALGLMLAVMVVQAARTPTSQQEAMPG</sequence>
<evidence type="ECO:0000256" key="3">
    <source>
        <dbReference type="ARBA" id="ARBA00022475"/>
    </source>
</evidence>
<comment type="similarity">
    <text evidence="8">Belongs to the binding-protein-dependent transport system permease family. LivHM subfamily.</text>
</comment>